<dbReference type="Proteomes" id="UP001153069">
    <property type="component" value="Unassembled WGS sequence"/>
</dbReference>
<name>A0A9N8D7Z5_9STRA</name>
<comment type="caution">
    <text evidence="3">The sequence shown here is derived from an EMBL/GenBank/DDBJ whole genome shotgun (WGS) entry which is preliminary data.</text>
</comment>
<proteinExistence type="predicted"/>
<protein>
    <submittedName>
        <fullName evidence="3">Uncharacterized protein</fullName>
    </submittedName>
</protein>
<sequence>MNARAEDFVKPDHYAYPCDESKCRGTRAHPWVDNDTEYTCWVAQNVEEFDLQDLARAYCADDYVGRLVTSVPPMQVDGEMRNWYTCCPVQYTGPVTDTCSDTACSSPDWEGGGNCWADGFQEPMSCGDSKFRHPRYTGMMSLIYVQYLCCDAPEANDPFMDELLLARIIWMVLSSITFVVCSVFIAGILISSRARSQGYNLYLVFLATPDAIANLLILVRNALTIKGAPVSPTLFVLLASFEYFYAASNMWLNGVIVYQIHYVLQKSNQFVKVPPPTVQHVCKQVAATYFVAALFFGWAMFLYLRGLVVFSLSTVVNVWIGTRVVMVAPPFFYVSYVGIDVWYRNLLPASGRTRVLSLYFLRVIIVFMLTWIPYFIIYEIAWNVTHSRWMVHCSYYLGSLQGLVSVAVAMSKPDVKRAVLRFLNCQCRTPDIAGPEGGAWGTTSRTQHQSIFAFSRIMGSGHLGIRSATFNVSDSNPHRSTEFSLGNSQDGGLVQIRREGEDALSDGNVLAGAGAVGFTPNHTLSVWDQEDKWDDGEDAEDMAIAIAGENKTAVAATGIPDKTNLVTHQENTQEDLWKDHGDEGEMAKELAKENEAAVAATTTNTSEASPVADDNNDSFRNE</sequence>
<feature type="region of interest" description="Disordered" evidence="1">
    <location>
        <begin position="579"/>
        <end position="622"/>
    </location>
</feature>
<keyword evidence="2" id="KW-0472">Membrane</keyword>
<feature type="transmembrane region" description="Helical" evidence="2">
    <location>
        <begin position="324"/>
        <end position="343"/>
    </location>
</feature>
<dbReference type="EMBL" id="CAICTM010000033">
    <property type="protein sequence ID" value="CAB9498242.1"/>
    <property type="molecule type" value="Genomic_DNA"/>
</dbReference>
<feature type="transmembrane region" description="Helical" evidence="2">
    <location>
        <begin position="243"/>
        <end position="264"/>
    </location>
</feature>
<keyword evidence="2" id="KW-1133">Transmembrane helix</keyword>
<keyword evidence="2" id="KW-0812">Transmembrane</keyword>
<feature type="transmembrane region" description="Helical" evidence="2">
    <location>
        <begin position="285"/>
        <end position="304"/>
    </location>
</feature>
<reference evidence="3" key="1">
    <citation type="submission" date="2020-06" db="EMBL/GenBank/DDBJ databases">
        <authorList>
            <consortium name="Plant Systems Biology data submission"/>
        </authorList>
    </citation>
    <scope>NUCLEOTIDE SEQUENCE</scope>
    <source>
        <strain evidence="3">D6</strain>
    </source>
</reference>
<evidence type="ECO:0000313" key="3">
    <source>
        <dbReference type="EMBL" id="CAB9498242.1"/>
    </source>
</evidence>
<keyword evidence="4" id="KW-1185">Reference proteome</keyword>
<evidence type="ECO:0000256" key="1">
    <source>
        <dbReference type="SAM" id="MobiDB-lite"/>
    </source>
</evidence>
<dbReference type="OrthoDB" id="48325at2759"/>
<feature type="compositionally biased region" description="Low complexity" evidence="1">
    <location>
        <begin position="596"/>
        <end position="609"/>
    </location>
</feature>
<feature type="compositionally biased region" description="Basic and acidic residues" evidence="1">
    <location>
        <begin position="579"/>
        <end position="595"/>
    </location>
</feature>
<feature type="transmembrane region" description="Helical" evidence="2">
    <location>
        <begin position="168"/>
        <end position="190"/>
    </location>
</feature>
<dbReference type="AlphaFoldDB" id="A0A9N8D7Z5"/>
<evidence type="ECO:0000313" key="4">
    <source>
        <dbReference type="Proteomes" id="UP001153069"/>
    </source>
</evidence>
<evidence type="ECO:0000256" key="2">
    <source>
        <dbReference type="SAM" id="Phobius"/>
    </source>
</evidence>
<feature type="transmembrane region" description="Helical" evidence="2">
    <location>
        <begin position="355"/>
        <end position="377"/>
    </location>
</feature>
<gene>
    <name evidence="3" type="ORF">SEMRO_33_G021750.2</name>
</gene>
<feature type="transmembrane region" description="Helical" evidence="2">
    <location>
        <begin position="202"/>
        <end position="223"/>
    </location>
</feature>
<accession>A0A9N8D7Z5</accession>
<organism evidence="3 4">
    <name type="scientific">Seminavis robusta</name>
    <dbReference type="NCBI Taxonomy" id="568900"/>
    <lineage>
        <taxon>Eukaryota</taxon>
        <taxon>Sar</taxon>
        <taxon>Stramenopiles</taxon>
        <taxon>Ochrophyta</taxon>
        <taxon>Bacillariophyta</taxon>
        <taxon>Bacillariophyceae</taxon>
        <taxon>Bacillariophycidae</taxon>
        <taxon>Naviculales</taxon>
        <taxon>Naviculaceae</taxon>
        <taxon>Seminavis</taxon>
    </lineage>
</organism>